<dbReference type="EnsemblMetazoa" id="PPA45372.1">
    <property type="protein sequence ID" value="PPA45372.1"/>
    <property type="gene ID" value="WBGene00283741"/>
</dbReference>
<evidence type="ECO:0000313" key="2">
    <source>
        <dbReference type="Proteomes" id="UP000005239"/>
    </source>
</evidence>
<dbReference type="AlphaFoldDB" id="A0A2A6BZ56"/>
<sequence>MQLILKLTEDKRNHIANERKRKRTRREMITMIEGMKKKEGKKEILIMVGLIGHFVRDAAIALTMVDSSL</sequence>
<gene>
    <name evidence="1" type="primary">WBGene00283741</name>
</gene>
<organism evidence="1 2">
    <name type="scientific">Pristionchus pacificus</name>
    <name type="common">Parasitic nematode worm</name>
    <dbReference type="NCBI Taxonomy" id="54126"/>
    <lineage>
        <taxon>Eukaryota</taxon>
        <taxon>Metazoa</taxon>
        <taxon>Ecdysozoa</taxon>
        <taxon>Nematoda</taxon>
        <taxon>Chromadorea</taxon>
        <taxon>Rhabditida</taxon>
        <taxon>Rhabditina</taxon>
        <taxon>Diplogasteromorpha</taxon>
        <taxon>Diplogasteroidea</taxon>
        <taxon>Neodiplogasteridae</taxon>
        <taxon>Pristionchus</taxon>
    </lineage>
</organism>
<name>A0A2A6BZ56_PRIPA</name>
<dbReference type="Proteomes" id="UP000005239">
    <property type="component" value="Unassembled WGS sequence"/>
</dbReference>
<evidence type="ECO:0000313" key="1">
    <source>
        <dbReference type="EnsemblMetazoa" id="PPA45372.1"/>
    </source>
</evidence>
<protein>
    <submittedName>
        <fullName evidence="1">Uncharacterized protein</fullName>
    </submittedName>
</protein>
<keyword evidence="2" id="KW-1185">Reference proteome</keyword>
<proteinExistence type="predicted"/>
<reference evidence="1" key="2">
    <citation type="submission" date="2022-06" db="UniProtKB">
        <authorList>
            <consortium name="EnsemblMetazoa"/>
        </authorList>
    </citation>
    <scope>IDENTIFICATION</scope>
    <source>
        <strain evidence="1">PS312</strain>
    </source>
</reference>
<accession>A0A2A6BZ56</accession>
<reference evidence="2" key="1">
    <citation type="journal article" date="2008" name="Nat. Genet.">
        <title>The Pristionchus pacificus genome provides a unique perspective on nematode lifestyle and parasitism.</title>
        <authorList>
            <person name="Dieterich C."/>
            <person name="Clifton S.W."/>
            <person name="Schuster L.N."/>
            <person name="Chinwalla A."/>
            <person name="Delehaunty K."/>
            <person name="Dinkelacker I."/>
            <person name="Fulton L."/>
            <person name="Fulton R."/>
            <person name="Godfrey J."/>
            <person name="Minx P."/>
            <person name="Mitreva M."/>
            <person name="Roeseler W."/>
            <person name="Tian H."/>
            <person name="Witte H."/>
            <person name="Yang S.P."/>
            <person name="Wilson R.K."/>
            <person name="Sommer R.J."/>
        </authorList>
    </citation>
    <scope>NUCLEOTIDE SEQUENCE [LARGE SCALE GENOMIC DNA]</scope>
    <source>
        <strain evidence="2">PS312</strain>
    </source>
</reference>
<accession>A0A8R1Z102</accession>